<dbReference type="CDD" id="cd00054">
    <property type="entry name" value="EGF_CA"/>
    <property type="match status" value="1"/>
</dbReference>
<dbReference type="PANTHER" id="PTHR12916:SF9">
    <property type="entry name" value="NEUROGENIC LOCUS NOTCH HOMOLOG PROTEIN 1-RELATED"/>
    <property type="match status" value="1"/>
</dbReference>
<evidence type="ECO:0000313" key="7">
    <source>
        <dbReference type="Proteomes" id="UP000749559"/>
    </source>
</evidence>
<evidence type="ECO:0000313" key="6">
    <source>
        <dbReference type="EMBL" id="CAH1792772.1"/>
    </source>
</evidence>
<organism evidence="6 7">
    <name type="scientific">Owenia fusiformis</name>
    <name type="common">Polychaete worm</name>
    <dbReference type="NCBI Taxonomy" id="6347"/>
    <lineage>
        <taxon>Eukaryota</taxon>
        <taxon>Metazoa</taxon>
        <taxon>Spiralia</taxon>
        <taxon>Lophotrochozoa</taxon>
        <taxon>Annelida</taxon>
        <taxon>Polychaeta</taxon>
        <taxon>Sedentaria</taxon>
        <taxon>Canalipalpata</taxon>
        <taxon>Sabellida</taxon>
        <taxon>Oweniida</taxon>
        <taxon>Oweniidae</taxon>
        <taxon>Owenia</taxon>
    </lineage>
</organism>
<keyword evidence="7" id="KW-1185">Reference proteome</keyword>
<dbReference type="EMBL" id="CAIIXF020000008">
    <property type="protein sequence ID" value="CAH1792772.1"/>
    <property type="molecule type" value="Genomic_DNA"/>
</dbReference>
<dbReference type="GO" id="GO:0007219">
    <property type="term" value="P:Notch signaling pathway"/>
    <property type="evidence" value="ECO:0007669"/>
    <property type="project" value="TreeGrafter"/>
</dbReference>
<feature type="disulfide bond" evidence="3">
    <location>
        <begin position="76"/>
        <end position="93"/>
    </location>
</feature>
<feature type="domain" description="EGF-like" evidence="5">
    <location>
        <begin position="67"/>
        <end position="105"/>
    </location>
</feature>
<dbReference type="Proteomes" id="UP000749559">
    <property type="component" value="Unassembled WGS sequence"/>
</dbReference>
<evidence type="ECO:0000259" key="5">
    <source>
        <dbReference type="PROSITE" id="PS50026"/>
    </source>
</evidence>
<dbReference type="Pfam" id="PF11218">
    <property type="entry name" value="DUF3011"/>
    <property type="match status" value="1"/>
</dbReference>
<dbReference type="InterPro" id="IPR021381">
    <property type="entry name" value="DUF3011"/>
</dbReference>
<dbReference type="SUPFAM" id="SSF57196">
    <property type="entry name" value="EGF/Laminin"/>
    <property type="match status" value="1"/>
</dbReference>
<evidence type="ECO:0000256" key="3">
    <source>
        <dbReference type="PROSITE-ProRule" id="PRU00076"/>
    </source>
</evidence>
<proteinExistence type="predicted"/>
<keyword evidence="1 3" id="KW-0245">EGF-like domain</keyword>
<evidence type="ECO:0000256" key="2">
    <source>
        <dbReference type="ARBA" id="ARBA00022737"/>
    </source>
</evidence>
<dbReference type="PANTHER" id="PTHR12916">
    <property type="entry name" value="CYTOCHROME C OXIDASE POLYPEPTIDE VIC-2"/>
    <property type="match status" value="1"/>
</dbReference>
<name>A0A8S4PHU4_OWEFU</name>
<accession>A0A8S4PHU4</accession>
<dbReference type="Gene3D" id="2.10.25.10">
    <property type="entry name" value="Laminin"/>
    <property type="match status" value="1"/>
</dbReference>
<dbReference type="GO" id="GO:0005112">
    <property type="term" value="F:Notch binding"/>
    <property type="evidence" value="ECO:0007669"/>
    <property type="project" value="TreeGrafter"/>
</dbReference>
<keyword evidence="4" id="KW-0732">Signal</keyword>
<dbReference type="OrthoDB" id="10045365at2759"/>
<feature type="signal peptide" evidence="4">
    <location>
        <begin position="1"/>
        <end position="20"/>
    </location>
</feature>
<dbReference type="PROSITE" id="PS50026">
    <property type="entry name" value="EGF_3"/>
    <property type="match status" value="1"/>
</dbReference>
<dbReference type="SUPFAM" id="SSF101898">
    <property type="entry name" value="NHL repeat"/>
    <property type="match status" value="1"/>
</dbReference>
<dbReference type="Gene3D" id="2.120.10.30">
    <property type="entry name" value="TolB, C-terminal domain"/>
    <property type="match status" value="1"/>
</dbReference>
<dbReference type="InterPro" id="IPR000742">
    <property type="entry name" value="EGF"/>
</dbReference>
<evidence type="ECO:0000256" key="4">
    <source>
        <dbReference type="SAM" id="SignalP"/>
    </source>
</evidence>
<evidence type="ECO:0000256" key="1">
    <source>
        <dbReference type="ARBA" id="ARBA00022536"/>
    </source>
</evidence>
<feature type="chain" id="PRO_5035809954" description="EGF-like domain-containing protein" evidence="4">
    <location>
        <begin position="21"/>
        <end position="450"/>
    </location>
</feature>
<comment type="caution">
    <text evidence="3">Lacks conserved residue(s) required for the propagation of feature annotation.</text>
</comment>
<dbReference type="PROSITE" id="PS00022">
    <property type="entry name" value="EGF_1"/>
    <property type="match status" value="1"/>
</dbReference>
<sequence>MMIPLHPIMMLLAMLGLTTANKIESPCNAGISIPWNDGYQCICPPNKQGKNCSEDVPDAGNCTWPGNENACSSAPCHGEDAVCINTFGGNYKCLCPSGTNGDRCGEGTYCFPCASKRWRNVTCPVFNDKPFLTSMSVQDVTLKTQISRTKCTMADNWSFDYRTGFMWLAKGCRGEFCVHYQAAVPDITTGPSTTAGPGVERIRLFTEGILDITVLPSGKVGVTRKDGQSSRIYDDDFNSYIDLNESFSRVSNLGKVLFFLNSTSSAVLYDTDRKTLVTQFIGVQEFAVLDAKYLQGELVRQMEFMALIDAATGGLYQFSLKNDGNRTLVHTFTSPNYLATMGNLTIVSDRSDNLVIAFEMSMIEAGGHETFRYGGSTDKLLDVCIDSSYGVFIADYSNNRIVRLNFIGELQGFIPVQGKPVAVTVKSPGVLLVGDDEGYIYTIPYQRDAS</sequence>
<gene>
    <name evidence="6" type="ORF">OFUS_LOCUS17703</name>
</gene>
<reference evidence="6" key="1">
    <citation type="submission" date="2022-03" db="EMBL/GenBank/DDBJ databases">
        <authorList>
            <person name="Martin C."/>
        </authorList>
    </citation>
    <scope>NUCLEOTIDE SEQUENCE</scope>
</reference>
<feature type="disulfide bond" evidence="3">
    <location>
        <begin position="95"/>
        <end position="104"/>
    </location>
</feature>
<comment type="caution">
    <text evidence="6">The sequence shown here is derived from an EMBL/GenBank/DDBJ whole genome shotgun (WGS) entry which is preliminary data.</text>
</comment>
<protein>
    <recommendedName>
        <fullName evidence="5">EGF-like domain-containing protein</fullName>
    </recommendedName>
</protein>
<dbReference type="InterPro" id="IPR011042">
    <property type="entry name" value="6-blade_b-propeller_TolB-like"/>
</dbReference>
<keyword evidence="2" id="KW-0677">Repeat</keyword>
<keyword evidence="3" id="KW-1015">Disulfide bond</keyword>
<dbReference type="AlphaFoldDB" id="A0A8S4PHU4"/>